<organism evidence="1 2">
    <name type="scientific">Rotaria sordida</name>
    <dbReference type="NCBI Taxonomy" id="392033"/>
    <lineage>
        <taxon>Eukaryota</taxon>
        <taxon>Metazoa</taxon>
        <taxon>Spiralia</taxon>
        <taxon>Gnathifera</taxon>
        <taxon>Rotifera</taxon>
        <taxon>Eurotatoria</taxon>
        <taxon>Bdelloidea</taxon>
        <taxon>Philodinida</taxon>
        <taxon>Philodinidae</taxon>
        <taxon>Rotaria</taxon>
    </lineage>
</organism>
<protein>
    <submittedName>
        <fullName evidence="1">Uncharacterized protein</fullName>
    </submittedName>
</protein>
<dbReference type="AlphaFoldDB" id="A0A820I8H4"/>
<sequence>MATGGGEEATAQRRLRLTDIVQEPLRFIAPIGGYEEMPLVPLEMAVEPL</sequence>
<dbReference type="EMBL" id="CAJOBE010035537">
    <property type="protein sequence ID" value="CAF4308045.1"/>
    <property type="molecule type" value="Genomic_DNA"/>
</dbReference>
<evidence type="ECO:0000313" key="2">
    <source>
        <dbReference type="Proteomes" id="UP000663874"/>
    </source>
</evidence>
<feature type="non-terminal residue" evidence="1">
    <location>
        <position position="49"/>
    </location>
</feature>
<reference evidence="1" key="1">
    <citation type="submission" date="2021-02" db="EMBL/GenBank/DDBJ databases">
        <authorList>
            <person name="Nowell W R."/>
        </authorList>
    </citation>
    <scope>NUCLEOTIDE SEQUENCE</scope>
</reference>
<dbReference type="Proteomes" id="UP000663874">
    <property type="component" value="Unassembled WGS sequence"/>
</dbReference>
<gene>
    <name evidence="1" type="ORF">FNK824_LOCUS40896</name>
</gene>
<evidence type="ECO:0000313" key="1">
    <source>
        <dbReference type="EMBL" id="CAF4308045.1"/>
    </source>
</evidence>
<name>A0A820I8H4_9BILA</name>
<accession>A0A820I8H4</accession>
<comment type="caution">
    <text evidence="1">The sequence shown here is derived from an EMBL/GenBank/DDBJ whole genome shotgun (WGS) entry which is preliminary data.</text>
</comment>
<proteinExistence type="predicted"/>